<protein>
    <submittedName>
        <fullName evidence="2">Uncharacterized protein</fullName>
    </submittedName>
</protein>
<accession>A0A0E9VZC4</accession>
<evidence type="ECO:0000256" key="1">
    <source>
        <dbReference type="SAM" id="MobiDB-lite"/>
    </source>
</evidence>
<proteinExistence type="predicted"/>
<name>A0A0E9VZC4_ANGAN</name>
<dbReference type="EMBL" id="GBXM01025989">
    <property type="protein sequence ID" value="JAH82588.1"/>
    <property type="molecule type" value="Transcribed_RNA"/>
</dbReference>
<reference evidence="2" key="2">
    <citation type="journal article" date="2015" name="Fish Shellfish Immunol.">
        <title>Early steps in the European eel (Anguilla anguilla)-Vibrio vulnificus interaction in the gills: Role of the RtxA13 toxin.</title>
        <authorList>
            <person name="Callol A."/>
            <person name="Pajuelo D."/>
            <person name="Ebbesson L."/>
            <person name="Teles M."/>
            <person name="MacKenzie S."/>
            <person name="Amaro C."/>
        </authorList>
    </citation>
    <scope>NUCLEOTIDE SEQUENCE</scope>
</reference>
<reference evidence="2" key="1">
    <citation type="submission" date="2014-11" db="EMBL/GenBank/DDBJ databases">
        <authorList>
            <person name="Amaro Gonzalez C."/>
        </authorList>
    </citation>
    <scope>NUCLEOTIDE SEQUENCE</scope>
</reference>
<feature type="region of interest" description="Disordered" evidence="1">
    <location>
        <begin position="1"/>
        <end position="22"/>
    </location>
</feature>
<organism evidence="2">
    <name type="scientific">Anguilla anguilla</name>
    <name type="common">European freshwater eel</name>
    <name type="synonym">Muraena anguilla</name>
    <dbReference type="NCBI Taxonomy" id="7936"/>
    <lineage>
        <taxon>Eukaryota</taxon>
        <taxon>Metazoa</taxon>
        <taxon>Chordata</taxon>
        <taxon>Craniata</taxon>
        <taxon>Vertebrata</taxon>
        <taxon>Euteleostomi</taxon>
        <taxon>Actinopterygii</taxon>
        <taxon>Neopterygii</taxon>
        <taxon>Teleostei</taxon>
        <taxon>Anguilliformes</taxon>
        <taxon>Anguillidae</taxon>
        <taxon>Anguilla</taxon>
    </lineage>
</organism>
<evidence type="ECO:0000313" key="2">
    <source>
        <dbReference type="EMBL" id="JAH82588.1"/>
    </source>
</evidence>
<dbReference type="AlphaFoldDB" id="A0A0E9VZC4"/>
<sequence length="65" mass="7479">MTHRGIPETEGGDRKRGGVGERDQSVTIELESFHLEMIMVKRVLKVPQIVWRGSGRKRRRRGNPP</sequence>